<gene>
    <name evidence="2" type="ORF">K470DRAFT_273098</name>
</gene>
<accession>A0A6A7BRZ4</accession>
<protein>
    <submittedName>
        <fullName evidence="2">Uncharacterized protein</fullName>
    </submittedName>
</protein>
<evidence type="ECO:0000313" key="3">
    <source>
        <dbReference type="Proteomes" id="UP000799421"/>
    </source>
</evidence>
<feature type="coiled-coil region" evidence="1">
    <location>
        <begin position="49"/>
        <end position="90"/>
    </location>
</feature>
<evidence type="ECO:0000313" key="2">
    <source>
        <dbReference type="EMBL" id="KAF2857677.1"/>
    </source>
</evidence>
<name>A0A6A7BRZ4_9PEZI</name>
<dbReference type="EMBL" id="MU006032">
    <property type="protein sequence ID" value="KAF2857677.1"/>
    <property type="molecule type" value="Genomic_DNA"/>
</dbReference>
<feature type="coiled-coil region" evidence="1">
    <location>
        <begin position="119"/>
        <end position="160"/>
    </location>
</feature>
<dbReference type="Proteomes" id="UP000799421">
    <property type="component" value="Unassembled WGS sequence"/>
</dbReference>
<keyword evidence="3" id="KW-1185">Reference proteome</keyword>
<reference evidence="2" key="1">
    <citation type="journal article" date="2020" name="Stud. Mycol.">
        <title>101 Dothideomycetes genomes: a test case for predicting lifestyles and emergence of pathogens.</title>
        <authorList>
            <person name="Haridas S."/>
            <person name="Albert R."/>
            <person name="Binder M."/>
            <person name="Bloem J."/>
            <person name="Labutti K."/>
            <person name="Salamov A."/>
            <person name="Andreopoulos B."/>
            <person name="Baker S."/>
            <person name="Barry K."/>
            <person name="Bills G."/>
            <person name="Bluhm B."/>
            <person name="Cannon C."/>
            <person name="Castanera R."/>
            <person name="Culley D."/>
            <person name="Daum C."/>
            <person name="Ezra D."/>
            <person name="Gonzalez J."/>
            <person name="Henrissat B."/>
            <person name="Kuo A."/>
            <person name="Liang C."/>
            <person name="Lipzen A."/>
            <person name="Lutzoni F."/>
            <person name="Magnuson J."/>
            <person name="Mondo S."/>
            <person name="Nolan M."/>
            <person name="Ohm R."/>
            <person name="Pangilinan J."/>
            <person name="Park H.-J."/>
            <person name="Ramirez L."/>
            <person name="Alfaro M."/>
            <person name="Sun H."/>
            <person name="Tritt A."/>
            <person name="Yoshinaga Y."/>
            <person name="Zwiers L.-H."/>
            <person name="Turgeon B."/>
            <person name="Goodwin S."/>
            <person name="Spatafora J."/>
            <person name="Crous P."/>
            <person name="Grigoriev I."/>
        </authorList>
    </citation>
    <scope>NUCLEOTIDE SEQUENCE</scope>
    <source>
        <strain evidence="2">CBS 480.64</strain>
    </source>
</reference>
<keyword evidence="1" id="KW-0175">Coiled coil</keyword>
<organism evidence="2 3">
    <name type="scientific">Piedraia hortae CBS 480.64</name>
    <dbReference type="NCBI Taxonomy" id="1314780"/>
    <lineage>
        <taxon>Eukaryota</taxon>
        <taxon>Fungi</taxon>
        <taxon>Dikarya</taxon>
        <taxon>Ascomycota</taxon>
        <taxon>Pezizomycotina</taxon>
        <taxon>Dothideomycetes</taxon>
        <taxon>Dothideomycetidae</taxon>
        <taxon>Capnodiales</taxon>
        <taxon>Piedraiaceae</taxon>
        <taxon>Piedraia</taxon>
    </lineage>
</organism>
<sequence length="214" mass="25082">MAPPTVSKQAYDILAEEAEHWYAEWGHLQEKRTDLENQLREATKSSKRADLLQGERDDLLLELAAKNDELVQEKTRALRAQEALRDAERMYRQHSLRADYNAEEAVRLLKKLDSLGELLHEGHEEREKMQEDLEALRRKFERARAERNEAVERLKVAVRRGRALNASRNERAEPEEAQGNFQTTFTWETRDGLKLQDGGDVERLCRQVMRFIWG</sequence>
<dbReference type="AlphaFoldDB" id="A0A6A7BRZ4"/>
<evidence type="ECO:0000256" key="1">
    <source>
        <dbReference type="SAM" id="Coils"/>
    </source>
</evidence>
<proteinExistence type="predicted"/>